<dbReference type="AlphaFoldDB" id="A0A8T1GRV0"/>
<proteinExistence type="predicted"/>
<sequence length="129" mass="13809">MQPETGPVGSAVDPLPQLPRAKSQRSQLSIEPMKSVLQCSEIDEILTSIDTLETSQVGCFGVFGAGDSPRAFTPQVAAPCHRPMSIDSSDSERFIDQLDNPDPFNVSEALPVAVFLDAFSPSEFLGPDS</sequence>
<accession>A0A8T1GRV0</accession>
<evidence type="ECO:0000313" key="2">
    <source>
        <dbReference type="EMBL" id="KAG3177237.1"/>
    </source>
</evidence>
<dbReference type="EMBL" id="RCMV01006444">
    <property type="protein sequence ID" value="KAG3177237.1"/>
    <property type="molecule type" value="Genomic_DNA"/>
</dbReference>
<dbReference type="Proteomes" id="UP000760860">
    <property type="component" value="Unassembled WGS sequence"/>
</dbReference>
<feature type="non-terminal residue" evidence="2">
    <location>
        <position position="1"/>
    </location>
</feature>
<feature type="region of interest" description="Disordered" evidence="1">
    <location>
        <begin position="1"/>
        <end position="27"/>
    </location>
</feature>
<comment type="caution">
    <text evidence="2">The sequence shown here is derived from an EMBL/GenBank/DDBJ whole genome shotgun (WGS) entry which is preliminary data.</text>
</comment>
<gene>
    <name evidence="2" type="ORF">PC129_g25526</name>
</gene>
<protein>
    <submittedName>
        <fullName evidence="2">Uncharacterized protein</fullName>
    </submittedName>
</protein>
<organism evidence="2 3">
    <name type="scientific">Phytophthora cactorum</name>
    <dbReference type="NCBI Taxonomy" id="29920"/>
    <lineage>
        <taxon>Eukaryota</taxon>
        <taxon>Sar</taxon>
        <taxon>Stramenopiles</taxon>
        <taxon>Oomycota</taxon>
        <taxon>Peronosporomycetes</taxon>
        <taxon>Peronosporales</taxon>
        <taxon>Peronosporaceae</taxon>
        <taxon>Phytophthora</taxon>
    </lineage>
</organism>
<evidence type="ECO:0000313" key="3">
    <source>
        <dbReference type="Proteomes" id="UP000760860"/>
    </source>
</evidence>
<evidence type="ECO:0000256" key="1">
    <source>
        <dbReference type="SAM" id="MobiDB-lite"/>
    </source>
</evidence>
<reference evidence="2" key="1">
    <citation type="submission" date="2018-05" db="EMBL/GenBank/DDBJ databases">
        <title>Effector identification in a new, highly contiguous assembly of the strawberry crown rot pathogen Phytophthora cactorum.</title>
        <authorList>
            <person name="Armitage A.D."/>
            <person name="Nellist C.F."/>
            <person name="Bates H."/>
            <person name="Vickerstaff R.J."/>
            <person name="Harrison R.J."/>
        </authorList>
    </citation>
    <scope>NUCLEOTIDE SEQUENCE</scope>
    <source>
        <strain evidence="2">P421</strain>
    </source>
</reference>
<name>A0A8T1GRV0_9STRA</name>